<evidence type="ECO:0000256" key="12">
    <source>
        <dbReference type="ARBA" id="ARBA00036099"/>
    </source>
</evidence>
<dbReference type="EMBL" id="RQTK01000760">
    <property type="protein sequence ID" value="RUS75238.1"/>
    <property type="molecule type" value="Genomic_DNA"/>
</dbReference>
<evidence type="ECO:0000256" key="15">
    <source>
        <dbReference type="SAM" id="Phobius"/>
    </source>
</evidence>
<feature type="transmembrane region" description="Helical" evidence="15">
    <location>
        <begin position="535"/>
        <end position="559"/>
    </location>
</feature>
<keyword evidence="4" id="KW-1003">Cell membrane</keyword>
<feature type="transmembrane region" description="Helical" evidence="15">
    <location>
        <begin position="405"/>
        <end position="425"/>
    </location>
</feature>
<keyword evidence="7" id="KW-0915">Sodium</keyword>
<dbReference type="PANTHER" id="PTHR42985:SF2">
    <property type="entry name" value="SODIUM-DEPENDENT MULTIVITAMIN TRANSPORTER"/>
    <property type="match status" value="1"/>
</dbReference>
<keyword evidence="6 15" id="KW-1133">Transmembrane helix</keyword>
<feature type="compositionally biased region" description="Basic and acidic residues" evidence="14">
    <location>
        <begin position="624"/>
        <end position="649"/>
    </location>
</feature>
<keyword evidence="11" id="KW-0739">Sodium transport</keyword>
<dbReference type="NCBIfam" id="TIGR00813">
    <property type="entry name" value="sss"/>
    <property type="match status" value="1"/>
</dbReference>
<feature type="transmembrane region" description="Helical" evidence="15">
    <location>
        <begin position="151"/>
        <end position="170"/>
    </location>
</feature>
<evidence type="ECO:0000256" key="2">
    <source>
        <dbReference type="ARBA" id="ARBA00006434"/>
    </source>
</evidence>
<dbReference type="PANTHER" id="PTHR42985">
    <property type="entry name" value="SODIUM-COUPLED MONOCARBOXYLATE TRANSPORTER"/>
    <property type="match status" value="1"/>
</dbReference>
<keyword evidence="9 15" id="KW-0472">Membrane</keyword>
<comment type="similarity">
    <text evidence="2 13">Belongs to the sodium:solute symporter (SSF) (TC 2.A.21) family.</text>
</comment>
<gene>
    <name evidence="16" type="ORF">EGW08_017003</name>
</gene>
<feature type="transmembrane region" description="Helical" evidence="15">
    <location>
        <begin position="106"/>
        <end position="130"/>
    </location>
</feature>
<feature type="transmembrane region" description="Helical" evidence="15">
    <location>
        <begin position="37"/>
        <end position="56"/>
    </location>
</feature>
<evidence type="ECO:0000256" key="8">
    <source>
        <dbReference type="ARBA" id="ARBA00023065"/>
    </source>
</evidence>
<dbReference type="InterPro" id="IPR001734">
    <property type="entry name" value="Na/solute_symporter"/>
</dbReference>
<evidence type="ECO:0000256" key="14">
    <source>
        <dbReference type="SAM" id="MobiDB-lite"/>
    </source>
</evidence>
<comment type="caution">
    <text evidence="16">The sequence shown here is derived from an EMBL/GenBank/DDBJ whole genome shotgun (WGS) entry which is preliminary data.</text>
</comment>
<feature type="region of interest" description="Disordered" evidence="14">
    <location>
        <begin position="603"/>
        <end position="671"/>
    </location>
</feature>
<dbReference type="AlphaFoldDB" id="A0A433T122"/>
<dbReference type="InterPro" id="IPR018212">
    <property type="entry name" value="Na/solute_symporter_CS"/>
</dbReference>
<dbReference type="GO" id="GO:0015075">
    <property type="term" value="F:monoatomic ion transmembrane transporter activity"/>
    <property type="evidence" value="ECO:0007669"/>
    <property type="project" value="UniProtKB-ARBA"/>
</dbReference>
<dbReference type="GO" id="GO:0006814">
    <property type="term" value="P:sodium ion transport"/>
    <property type="evidence" value="ECO:0007669"/>
    <property type="project" value="UniProtKB-KW"/>
</dbReference>
<dbReference type="OrthoDB" id="6132759at2759"/>
<feature type="transmembrane region" description="Helical" evidence="15">
    <location>
        <begin position="208"/>
        <end position="227"/>
    </location>
</feature>
<evidence type="ECO:0000256" key="7">
    <source>
        <dbReference type="ARBA" id="ARBA00023053"/>
    </source>
</evidence>
<dbReference type="InterPro" id="IPR038377">
    <property type="entry name" value="Na/Glc_symporter_sf"/>
</dbReference>
<evidence type="ECO:0000313" key="16">
    <source>
        <dbReference type="EMBL" id="RUS75238.1"/>
    </source>
</evidence>
<comment type="catalytic activity">
    <reaction evidence="12">
        <text>iodide(out) + 2 Na(+)(out) = iodide(in) + 2 Na(+)(in)</text>
        <dbReference type="Rhea" id="RHEA:71207"/>
        <dbReference type="ChEBI" id="CHEBI:16382"/>
        <dbReference type="ChEBI" id="CHEBI:29101"/>
    </reaction>
</comment>
<feature type="transmembrane region" description="Helical" evidence="15">
    <location>
        <begin position="431"/>
        <end position="456"/>
    </location>
</feature>
<evidence type="ECO:0000256" key="9">
    <source>
        <dbReference type="ARBA" id="ARBA00023136"/>
    </source>
</evidence>
<keyword evidence="5 15" id="KW-0812">Transmembrane</keyword>
<feature type="transmembrane region" description="Helical" evidence="15">
    <location>
        <begin position="302"/>
        <end position="327"/>
    </location>
</feature>
<dbReference type="PROSITE" id="PS50283">
    <property type="entry name" value="NA_SOLUT_SYMP_3"/>
    <property type="match status" value="1"/>
</dbReference>
<feature type="transmembrane region" description="Helical" evidence="15">
    <location>
        <begin position="77"/>
        <end position="94"/>
    </location>
</feature>
<evidence type="ECO:0000256" key="13">
    <source>
        <dbReference type="RuleBase" id="RU362091"/>
    </source>
</evidence>
<evidence type="ECO:0000313" key="17">
    <source>
        <dbReference type="Proteomes" id="UP000271974"/>
    </source>
</evidence>
<dbReference type="GO" id="GO:0015293">
    <property type="term" value="F:symporter activity"/>
    <property type="evidence" value="ECO:0007669"/>
    <property type="project" value="TreeGrafter"/>
</dbReference>
<feature type="transmembrane region" description="Helical" evidence="15">
    <location>
        <begin position="463"/>
        <end position="484"/>
    </location>
</feature>
<feature type="transmembrane region" description="Helical" evidence="15">
    <location>
        <begin position="182"/>
        <end position="201"/>
    </location>
</feature>
<dbReference type="InterPro" id="IPR051163">
    <property type="entry name" value="Sodium:Solute_Symporter_SSF"/>
</dbReference>
<dbReference type="GO" id="GO:0098660">
    <property type="term" value="P:inorganic ion transmembrane transport"/>
    <property type="evidence" value="ECO:0007669"/>
    <property type="project" value="UniProtKB-ARBA"/>
</dbReference>
<dbReference type="CDD" id="cd11492">
    <property type="entry name" value="SLC5sbd_NIS-SMVT"/>
    <property type="match status" value="1"/>
</dbReference>
<feature type="transmembrane region" description="Helical" evidence="15">
    <location>
        <begin position="263"/>
        <end position="281"/>
    </location>
</feature>
<evidence type="ECO:0000256" key="11">
    <source>
        <dbReference type="ARBA" id="ARBA00023201"/>
    </source>
</evidence>
<keyword evidence="10" id="KW-0325">Glycoprotein</keyword>
<accession>A0A433T122</accession>
<dbReference type="Proteomes" id="UP000271974">
    <property type="component" value="Unassembled WGS sequence"/>
</dbReference>
<dbReference type="PROSITE" id="PS00456">
    <property type="entry name" value="NA_SOLUT_SYMP_1"/>
    <property type="match status" value="1"/>
</dbReference>
<keyword evidence="8" id="KW-0406">Ion transport</keyword>
<evidence type="ECO:0000256" key="5">
    <source>
        <dbReference type="ARBA" id="ARBA00022692"/>
    </source>
</evidence>
<dbReference type="GO" id="GO:0005886">
    <property type="term" value="C:plasma membrane"/>
    <property type="evidence" value="ECO:0007669"/>
    <property type="project" value="UniProtKB-SubCell"/>
</dbReference>
<evidence type="ECO:0000256" key="1">
    <source>
        <dbReference type="ARBA" id="ARBA00004651"/>
    </source>
</evidence>
<proteinExistence type="inferred from homology"/>
<evidence type="ECO:0000256" key="3">
    <source>
        <dbReference type="ARBA" id="ARBA00022448"/>
    </source>
</evidence>
<name>A0A433T122_ELYCH</name>
<keyword evidence="17" id="KW-1185">Reference proteome</keyword>
<dbReference type="Pfam" id="PF00474">
    <property type="entry name" value="SSF"/>
    <property type="match status" value="1"/>
</dbReference>
<comment type="subcellular location">
    <subcellularLocation>
        <location evidence="1">Cell membrane</location>
        <topology evidence="1">Multi-pass membrane protein</topology>
    </subcellularLocation>
</comment>
<evidence type="ECO:0000256" key="4">
    <source>
        <dbReference type="ARBA" id="ARBA00022475"/>
    </source>
</evidence>
<evidence type="ECO:0000256" key="10">
    <source>
        <dbReference type="ARBA" id="ARBA00023180"/>
    </source>
</evidence>
<dbReference type="STRING" id="188477.A0A433T122"/>
<reference evidence="16 17" key="1">
    <citation type="submission" date="2019-01" db="EMBL/GenBank/DDBJ databases">
        <title>A draft genome assembly of the solar-powered sea slug Elysia chlorotica.</title>
        <authorList>
            <person name="Cai H."/>
            <person name="Li Q."/>
            <person name="Fang X."/>
            <person name="Li J."/>
            <person name="Curtis N.E."/>
            <person name="Altenburger A."/>
            <person name="Shibata T."/>
            <person name="Feng M."/>
            <person name="Maeda T."/>
            <person name="Schwartz J.A."/>
            <person name="Shigenobu S."/>
            <person name="Lundholm N."/>
            <person name="Nishiyama T."/>
            <person name="Yang H."/>
            <person name="Hasebe M."/>
            <person name="Li S."/>
            <person name="Pierce S.K."/>
            <person name="Wang J."/>
        </authorList>
    </citation>
    <scope>NUCLEOTIDE SEQUENCE [LARGE SCALE GENOMIC DNA]</scope>
    <source>
        <strain evidence="16">EC2010</strain>
        <tissue evidence="16">Whole organism of an adult</tissue>
    </source>
</reference>
<organism evidence="16 17">
    <name type="scientific">Elysia chlorotica</name>
    <name type="common">Eastern emerald elysia</name>
    <name type="synonym">Sea slug</name>
    <dbReference type="NCBI Taxonomy" id="188477"/>
    <lineage>
        <taxon>Eukaryota</taxon>
        <taxon>Metazoa</taxon>
        <taxon>Spiralia</taxon>
        <taxon>Lophotrochozoa</taxon>
        <taxon>Mollusca</taxon>
        <taxon>Gastropoda</taxon>
        <taxon>Heterobranchia</taxon>
        <taxon>Euthyneura</taxon>
        <taxon>Panpulmonata</taxon>
        <taxon>Sacoglossa</taxon>
        <taxon>Placobranchoidea</taxon>
        <taxon>Plakobranchidae</taxon>
        <taxon>Elysia</taxon>
    </lineage>
</organism>
<evidence type="ECO:0000256" key="6">
    <source>
        <dbReference type="ARBA" id="ARBA00022989"/>
    </source>
</evidence>
<keyword evidence="3" id="KW-0813">Transport</keyword>
<feature type="compositionally biased region" description="Basic and acidic residues" evidence="14">
    <location>
        <begin position="603"/>
        <end position="613"/>
    </location>
</feature>
<dbReference type="Gene3D" id="1.20.1730.10">
    <property type="entry name" value="Sodium/glucose cotransporter"/>
    <property type="match status" value="1"/>
</dbReference>
<protein>
    <recommendedName>
        <fullName evidence="18">Sodium-coupled monocarboxylate transporter 1</fullName>
    </recommendedName>
</protein>
<evidence type="ECO:0008006" key="18">
    <source>
        <dbReference type="Google" id="ProtNLM"/>
    </source>
</evidence>
<sequence>MQDLAACKAVGVPREPVYHGDYSFNTGRLKQFSALDYVFFSAVLVISASIGLYHAWKDRRKMALDDYLLAGRSMNPLPVGLSLLASFMSAITLLGTPAEMYNYTTIYVWIGLGYFLVIAGAAHIYIPVFYNLQVTSAYEYLEKRFNKGVRTAASLTFVLQMILYMALVLYAPSLALNAVTGFTLWGAVISVGVVCTIYTALGGMKAVLWTDCFQVVMMLVGILAILIRGATTIGSWDAAWESARRTNRIFFDDFRADPSIRHTVWTLVIGGYFTWVAIFGVNQAQVQRAVTCRSLKQAQFAIWMNFPGLCIILYLSCLIGIFMAAFYENCDPLKAEFVDDSNQLLPMFVMDVLADVVGLPGLFVAGLFSGALSTISSGLNSISAAILEDCIRNYSKEIPDGRARLISQMLALGFGVVCLALTYVASQLGSVLQAALSLFGMIGGPLLGVFSLGMFFPWANSAGALTGLFGSLVFMFWIGVGAAVKEPPQTKALRCISNCNITAFDNATLTALLKPWKVTEAYDTSPPNELYTLSYLWYSATAVATCIILGMAVSFITGFQKPSELDPRLVVPLCDTIFPLYLLPERVRRPLRFGVDHTGKFEKKAASGEHTKEPGISTISNDSDPEKHGASNGHGDKAHNGVGEFHDIDLGNGAHPADDSYDENGKVDTKF</sequence>